<dbReference type="EMBL" id="JAOPGA020000397">
    <property type="protein sequence ID" value="KAL0478453.1"/>
    <property type="molecule type" value="Genomic_DNA"/>
</dbReference>
<dbReference type="AlphaFoldDB" id="A0AAW2YNH4"/>
<evidence type="ECO:0008006" key="4">
    <source>
        <dbReference type="Google" id="ProtNLM"/>
    </source>
</evidence>
<evidence type="ECO:0000313" key="2">
    <source>
        <dbReference type="EMBL" id="KAL0478453.1"/>
    </source>
</evidence>
<organism evidence="2 3">
    <name type="scientific">Acrasis kona</name>
    <dbReference type="NCBI Taxonomy" id="1008807"/>
    <lineage>
        <taxon>Eukaryota</taxon>
        <taxon>Discoba</taxon>
        <taxon>Heterolobosea</taxon>
        <taxon>Tetramitia</taxon>
        <taxon>Eutetramitia</taxon>
        <taxon>Acrasidae</taxon>
        <taxon>Acrasis</taxon>
    </lineage>
</organism>
<feature type="compositionally biased region" description="Polar residues" evidence="1">
    <location>
        <begin position="427"/>
        <end position="442"/>
    </location>
</feature>
<evidence type="ECO:0000313" key="3">
    <source>
        <dbReference type="Proteomes" id="UP001431209"/>
    </source>
</evidence>
<gene>
    <name evidence="2" type="ORF">AKO1_000431</name>
</gene>
<dbReference type="Proteomes" id="UP001431209">
    <property type="component" value="Unassembled WGS sequence"/>
</dbReference>
<proteinExistence type="predicted"/>
<reference evidence="2 3" key="1">
    <citation type="submission" date="2024-03" db="EMBL/GenBank/DDBJ databases">
        <title>The Acrasis kona genome and developmental transcriptomes reveal deep origins of eukaryotic multicellular pathways.</title>
        <authorList>
            <person name="Sheikh S."/>
            <person name="Fu C.-J."/>
            <person name="Brown M.W."/>
            <person name="Baldauf S.L."/>
        </authorList>
    </citation>
    <scope>NUCLEOTIDE SEQUENCE [LARGE SCALE GENOMIC DNA]</scope>
    <source>
        <strain evidence="2 3">ATCC MYA-3509</strain>
    </source>
</reference>
<accession>A0AAW2YNH4</accession>
<protein>
    <recommendedName>
        <fullName evidence="4">SAM domain-containing protein</fullName>
    </recommendedName>
</protein>
<comment type="caution">
    <text evidence="2">The sequence shown here is derived from an EMBL/GenBank/DDBJ whole genome shotgun (WGS) entry which is preliminary data.</text>
</comment>
<evidence type="ECO:0000256" key="1">
    <source>
        <dbReference type="SAM" id="MobiDB-lite"/>
    </source>
</evidence>
<feature type="non-terminal residue" evidence="2">
    <location>
        <position position="1"/>
    </location>
</feature>
<keyword evidence="3" id="KW-1185">Reference proteome</keyword>
<name>A0AAW2YNH4_9EUKA</name>
<sequence length="515" mass="58564">KTQIEKFKTIPGLRLLVTPSDRINIYQSPKLLRVYNMLLTMAVFKLLTDDDATFQASTAGFDDLCSLSQARMGIADVANLMGLSVDKSSGTGAVKLVASYYTMHFASMMFNNYQLKSGFLLPLETGNVEYLKSNGDLWEFVSKRAITLRLTYCSDHSRYCDLFPFLKGSTLGDCAFVKPEAVVFQFGGITAKKPKLAQIKSFKGNIYTGAIHTSDFSSYFEYLPYNCVIEPVTKCSNSFDRMIKLKDNSGNTSVIWIQDRNRSDNLLIAEIDNELNLVSKLFGEQDKIHIYVTFMRLNSDSMYDKLKGTTNTNQVDQKYIRATNIVLYNQKMKQTKIKENITVVLLNNEGLDDFFGKTNMMIFTCLKMGSKIDIYQFEEYLDFFCQVPSPKKLKVDNQSSALVSDVQQKLDQMKIQELEQRQKVGGISQSGRSQEQTPEQKQAYQELRNLDETGLAKWLRDRRLNEKAITALFNQDFNGEALASVEKDTLEKLINVGPVSIIARIFRRELGLELK</sequence>
<feature type="region of interest" description="Disordered" evidence="1">
    <location>
        <begin position="422"/>
        <end position="442"/>
    </location>
</feature>